<dbReference type="EMBL" id="JAQQXS010000005">
    <property type="protein sequence ID" value="MDC8784799.1"/>
    <property type="molecule type" value="Genomic_DNA"/>
</dbReference>
<comment type="caution">
    <text evidence="1">The sequence shown here is derived from an EMBL/GenBank/DDBJ whole genome shotgun (WGS) entry which is preliminary data.</text>
</comment>
<dbReference type="Proteomes" id="UP001219862">
    <property type="component" value="Unassembled WGS sequence"/>
</dbReference>
<name>A0ABT5KPF4_9BURK</name>
<protein>
    <submittedName>
        <fullName evidence="1">Uncharacterized protein</fullName>
    </submittedName>
</protein>
<keyword evidence="2" id="KW-1185">Reference proteome</keyword>
<sequence>MPSDLESRSLRFLATLLGAESLDDLLGDPKFDGQRRADYLLFGRRVILELKSLETDTAFPASKPDRRFAEGER</sequence>
<organism evidence="1 2">
    <name type="scientific">Roseateles koreensis</name>
    <dbReference type="NCBI Taxonomy" id="2987526"/>
    <lineage>
        <taxon>Bacteria</taxon>
        <taxon>Pseudomonadati</taxon>
        <taxon>Pseudomonadota</taxon>
        <taxon>Betaproteobacteria</taxon>
        <taxon>Burkholderiales</taxon>
        <taxon>Sphaerotilaceae</taxon>
        <taxon>Roseateles</taxon>
    </lineage>
</organism>
<dbReference type="RefSeq" id="WP_273595923.1">
    <property type="nucleotide sequence ID" value="NZ_JAQQXS010000005.1"/>
</dbReference>
<reference evidence="1 2" key="1">
    <citation type="submission" date="2022-10" db="EMBL/GenBank/DDBJ databases">
        <title>paucibacter sp. hw8 Genome sequencing.</title>
        <authorList>
            <person name="Park S."/>
        </authorList>
    </citation>
    <scope>NUCLEOTIDE SEQUENCE [LARGE SCALE GENOMIC DNA]</scope>
    <source>
        <strain evidence="2">hw8</strain>
    </source>
</reference>
<accession>A0ABT5KPF4</accession>
<gene>
    <name evidence="1" type="ORF">PRZ01_06310</name>
</gene>
<evidence type="ECO:0000313" key="1">
    <source>
        <dbReference type="EMBL" id="MDC8784799.1"/>
    </source>
</evidence>
<proteinExistence type="predicted"/>
<evidence type="ECO:0000313" key="2">
    <source>
        <dbReference type="Proteomes" id="UP001219862"/>
    </source>
</evidence>